<evidence type="ECO:0000256" key="4">
    <source>
        <dbReference type="HAMAP-Rule" id="MF_00629"/>
    </source>
</evidence>
<dbReference type="GO" id="GO:0006412">
    <property type="term" value="P:translation"/>
    <property type="evidence" value="ECO:0007669"/>
    <property type="project" value="UniProtKB-UniRule"/>
</dbReference>
<dbReference type="NCBIfam" id="NF002316">
    <property type="entry name" value="PRK01242.1"/>
    <property type="match status" value="1"/>
</dbReference>
<dbReference type="GO" id="GO:1990904">
    <property type="term" value="C:ribonucleoprotein complex"/>
    <property type="evidence" value="ECO:0007669"/>
    <property type="project" value="UniProtKB-KW"/>
</dbReference>
<name>A0A1B1TD71_9ARCH</name>
<evidence type="ECO:0000256" key="1">
    <source>
        <dbReference type="ARBA" id="ARBA00009339"/>
    </source>
</evidence>
<comment type="similarity">
    <text evidence="1 4">Belongs to the eukaryotic ribosomal protein eL39 family.</text>
</comment>
<sequence>MARVKPLAKKLRLNKVTKQNRRVPVWVMLRTNRNVTSHPKRHMWRRSKLQR</sequence>
<dbReference type="GO" id="GO:0005840">
    <property type="term" value="C:ribosome"/>
    <property type="evidence" value="ECO:0007669"/>
    <property type="project" value="UniProtKB-KW"/>
</dbReference>
<dbReference type="Pfam" id="PF00832">
    <property type="entry name" value="Ribosomal_L39"/>
    <property type="match status" value="1"/>
</dbReference>
<dbReference type="Gene3D" id="1.10.1620.10">
    <property type="entry name" value="Ribosomal protein L39e"/>
    <property type="match status" value="1"/>
</dbReference>
<dbReference type="InterPro" id="IPR000077">
    <property type="entry name" value="Ribosomal_eL39"/>
</dbReference>
<keyword evidence="2 4" id="KW-0689">Ribosomal protein</keyword>
<reference evidence="5" key="2">
    <citation type="journal article" date="2015" name="ISME J.">
        <title>A new class of marine Euryarchaeota group II from the Mediterranean deep chlorophyll maximum.</title>
        <authorList>
            <person name="Martin-Cuadrado A.B."/>
            <person name="Garcia-Heredia I."/>
            <person name="Molto A.G."/>
            <person name="Lopez-Ubeda R."/>
            <person name="Kimes N."/>
            <person name="Lopez-Garcia P."/>
            <person name="Moreira D."/>
            <person name="Rodriguez-Valera F."/>
        </authorList>
    </citation>
    <scope>NUCLEOTIDE SEQUENCE</scope>
</reference>
<protein>
    <recommendedName>
        <fullName evidence="4">Large ribosomal subunit protein eL39</fullName>
    </recommendedName>
</protein>
<evidence type="ECO:0000256" key="3">
    <source>
        <dbReference type="ARBA" id="ARBA00023274"/>
    </source>
</evidence>
<organism evidence="5">
    <name type="scientific">uncultured Poseidoniia archaeon</name>
    <dbReference type="NCBI Taxonomy" id="1697135"/>
    <lineage>
        <taxon>Archaea</taxon>
        <taxon>Methanobacteriati</taxon>
        <taxon>Thermoplasmatota</taxon>
        <taxon>Candidatus Poseidoniia</taxon>
        <taxon>environmental samples</taxon>
    </lineage>
</organism>
<evidence type="ECO:0000256" key="2">
    <source>
        <dbReference type="ARBA" id="ARBA00022980"/>
    </source>
</evidence>
<dbReference type="AlphaFoldDB" id="A0A1B1TD71"/>
<dbReference type="HAMAP" id="MF_00629">
    <property type="entry name" value="Ribosomal_eL39"/>
    <property type="match status" value="1"/>
</dbReference>
<proteinExistence type="inferred from homology"/>
<gene>
    <name evidence="4" type="primary">rpl39e</name>
</gene>
<reference evidence="5" key="1">
    <citation type="submission" date="2014-11" db="EMBL/GenBank/DDBJ databases">
        <authorList>
            <person name="Zhu J."/>
            <person name="Qi W."/>
            <person name="Song R."/>
        </authorList>
    </citation>
    <scope>NUCLEOTIDE SEQUENCE</scope>
</reference>
<keyword evidence="3 4" id="KW-0687">Ribonucleoprotein</keyword>
<evidence type="ECO:0000313" key="5">
    <source>
        <dbReference type="EMBL" id="ANV80224.1"/>
    </source>
</evidence>
<accession>A0A1B1TD71</accession>
<dbReference type="InterPro" id="IPR023626">
    <property type="entry name" value="Ribosomal_eL39_dom_sf"/>
</dbReference>
<dbReference type="GO" id="GO:0003735">
    <property type="term" value="F:structural constituent of ribosome"/>
    <property type="evidence" value="ECO:0007669"/>
    <property type="project" value="InterPro"/>
</dbReference>
<dbReference type="SUPFAM" id="SSF48662">
    <property type="entry name" value="Ribosomal protein L39e"/>
    <property type="match status" value="1"/>
</dbReference>
<dbReference type="EMBL" id="KP211879">
    <property type="protein sequence ID" value="ANV80224.1"/>
    <property type="molecule type" value="Genomic_DNA"/>
</dbReference>